<dbReference type="SUPFAM" id="SSF48452">
    <property type="entry name" value="TPR-like"/>
    <property type="match status" value="1"/>
</dbReference>
<reference evidence="4" key="1">
    <citation type="submission" date="2014-12" db="EMBL/GenBank/DDBJ databases">
        <authorList>
            <person name="Salcher M.M."/>
        </authorList>
    </citation>
    <scope>NUCLEOTIDE SEQUENCE [LARGE SCALE GENOMIC DNA]</scope>
    <source>
        <strain evidence="4">MMS-10A-171</strain>
    </source>
</reference>
<dbReference type="PROSITE" id="PS51257">
    <property type="entry name" value="PROKAR_LIPOPROTEIN"/>
    <property type="match status" value="1"/>
</dbReference>
<dbReference type="Gene3D" id="3.10.450.50">
    <property type="match status" value="1"/>
</dbReference>
<name>A0A0B7IVA5_9PROT</name>
<proteinExistence type="predicted"/>
<evidence type="ECO:0000313" key="4">
    <source>
        <dbReference type="Proteomes" id="UP000056322"/>
    </source>
</evidence>
<dbReference type="Gene3D" id="1.25.40.10">
    <property type="entry name" value="Tetratricopeptide repeat domain"/>
    <property type="match status" value="1"/>
</dbReference>
<gene>
    <name evidence="3" type="ORF">BN1209_1181</name>
</gene>
<dbReference type="InterPro" id="IPR032710">
    <property type="entry name" value="NTF2-like_dom_sf"/>
</dbReference>
<dbReference type="HOGENOM" id="CLU_942711_0_0_4"/>
<feature type="domain" description="Cds6 C-terminal" evidence="2">
    <location>
        <begin position="190"/>
        <end position="291"/>
    </location>
</feature>
<organism evidence="3 4">
    <name type="scientific">Candidatus Methylopumilus turicensis</name>
    <dbReference type="NCBI Taxonomy" id="1581680"/>
    <lineage>
        <taxon>Bacteria</taxon>
        <taxon>Pseudomonadati</taxon>
        <taxon>Pseudomonadota</taxon>
        <taxon>Betaproteobacteria</taxon>
        <taxon>Nitrosomonadales</taxon>
        <taxon>Methylophilaceae</taxon>
        <taxon>Candidatus Methylopumilus</taxon>
    </lineage>
</organism>
<evidence type="ECO:0000313" key="3">
    <source>
        <dbReference type="EMBL" id="CEN56221.1"/>
    </source>
</evidence>
<evidence type="ECO:0000259" key="2">
    <source>
        <dbReference type="Pfam" id="PF24125"/>
    </source>
</evidence>
<dbReference type="KEGG" id="mbac:BN1209_1181"/>
<dbReference type="SUPFAM" id="SSF54427">
    <property type="entry name" value="NTF2-like"/>
    <property type="match status" value="1"/>
</dbReference>
<dbReference type="Proteomes" id="UP000056322">
    <property type="component" value="Chromosome 1"/>
</dbReference>
<dbReference type="Pfam" id="PF24125">
    <property type="entry name" value="Cds6_C"/>
    <property type="match status" value="1"/>
</dbReference>
<protein>
    <recommendedName>
        <fullName evidence="2">Cds6 C-terminal domain-containing protein</fullName>
    </recommendedName>
</protein>
<keyword evidence="1" id="KW-0732">Signal</keyword>
<dbReference type="InterPro" id="IPR011990">
    <property type="entry name" value="TPR-like_helical_dom_sf"/>
</dbReference>
<dbReference type="AlphaFoldDB" id="A0A0B7IVA5"/>
<feature type="chain" id="PRO_5002117021" description="Cds6 C-terminal domain-containing protein" evidence="1">
    <location>
        <begin position="25"/>
        <end position="295"/>
    </location>
</feature>
<dbReference type="InterPro" id="IPR056203">
    <property type="entry name" value="Cds6_C"/>
</dbReference>
<dbReference type="EMBL" id="LN794158">
    <property type="protein sequence ID" value="CEN56221.1"/>
    <property type="molecule type" value="Genomic_DNA"/>
</dbReference>
<keyword evidence="4" id="KW-1185">Reference proteome</keyword>
<accession>A0A0B7IVA5</accession>
<sequence>MKSYPLIKMILLCSTIVLTSCTYATKLGDKLFPDSEFNTLVVKADAAMQDEQWAKAAELYKKAGHLKPDDMALKLKEAKAYQNDGKFLLAFNTYQVIIDAKLPASEANKRIEQAAKDNQIKFGFKIAPSDVKADQVKESLNQEVLQKDEVIEEKVIEEPPAISEHSLSLEEVMAPPEQVKAFAEDTNKSVLEALNAWAGAWETKNLTKYFAHYVDDFAGDLPNAKAWRQSRKIKILHSPHIKVSLSEIQVLRHQGTVEVTFKQNYESATYQDIGHKTLVMKYLKGRWLIKKELFN</sequence>
<dbReference type="STRING" id="1581680.BN1209_1181"/>
<evidence type="ECO:0000256" key="1">
    <source>
        <dbReference type="SAM" id="SignalP"/>
    </source>
</evidence>
<feature type="signal peptide" evidence="1">
    <location>
        <begin position="1"/>
        <end position="24"/>
    </location>
</feature>